<reference evidence="3" key="4">
    <citation type="submission" date="2016-11" db="EMBL/GenBank/DDBJ databases">
        <authorList>
            <person name="Varghese N."/>
            <person name="Submissions S."/>
        </authorList>
    </citation>
    <scope>NUCLEOTIDE SEQUENCE</scope>
    <source>
        <strain evidence="3">DSM 1682</strain>
    </source>
</reference>
<dbReference type="EMBL" id="CP014223">
    <property type="protein sequence ID" value="AMJ41318.1"/>
    <property type="molecule type" value="Genomic_DNA"/>
</dbReference>
<dbReference type="KEGG" id="cpro:CPRO_17300"/>
<name>A0A0X1U8R4_ANAPI</name>
<evidence type="ECO:0000313" key="2">
    <source>
        <dbReference type="EMBL" id="AMJ41318.1"/>
    </source>
</evidence>
<dbReference type="OrthoDB" id="1822314at2"/>
<evidence type="ECO:0000313" key="5">
    <source>
        <dbReference type="Proteomes" id="UP000184204"/>
    </source>
</evidence>
<gene>
    <name evidence="2" type="ORF">CPRO_17300</name>
    <name evidence="3" type="ORF">SAMN02745151_02356</name>
</gene>
<reference evidence="4" key="2">
    <citation type="submission" date="2016-01" db="EMBL/GenBank/DDBJ databases">
        <authorList>
            <person name="Poehlein A."/>
            <person name="Schlien K."/>
            <person name="Gottschalk G."/>
            <person name="Buckel W."/>
            <person name="Daniel R."/>
        </authorList>
    </citation>
    <scope>NUCLEOTIDE SEQUENCE [LARGE SCALE GENOMIC DNA]</scope>
    <source>
        <strain evidence="4">X2</strain>
    </source>
</reference>
<evidence type="ECO:0008006" key="6">
    <source>
        <dbReference type="Google" id="ProtNLM"/>
    </source>
</evidence>
<dbReference type="RefSeq" id="WP_066050319.1">
    <property type="nucleotide sequence ID" value="NZ_CP014223.1"/>
</dbReference>
<keyword evidence="1" id="KW-0812">Transmembrane</keyword>
<reference evidence="5" key="3">
    <citation type="submission" date="2016-11" db="EMBL/GenBank/DDBJ databases">
        <authorList>
            <person name="Jaros S."/>
            <person name="Januszkiewicz K."/>
            <person name="Wedrychowicz H."/>
        </authorList>
    </citation>
    <scope>NUCLEOTIDE SEQUENCE [LARGE SCALE GENOMIC DNA]</scope>
    <source>
        <strain evidence="5">DSM 1682</strain>
    </source>
</reference>
<reference evidence="2 4" key="1">
    <citation type="journal article" date="2016" name="Genome Announc.">
        <title>Complete Genome Sequence of the Amino Acid-Fermenting Clostridium propionicum X2 (DSM 1682).</title>
        <authorList>
            <person name="Poehlein A."/>
            <person name="Schlien K."/>
            <person name="Chowdhury N.P."/>
            <person name="Gottschalk G."/>
            <person name="Buckel W."/>
            <person name="Daniel R."/>
        </authorList>
    </citation>
    <scope>NUCLEOTIDE SEQUENCE [LARGE SCALE GENOMIC DNA]</scope>
    <source>
        <strain evidence="2 4">X2</strain>
    </source>
</reference>
<evidence type="ECO:0000256" key="1">
    <source>
        <dbReference type="SAM" id="Phobius"/>
    </source>
</evidence>
<keyword evidence="1" id="KW-1133">Transmembrane helix</keyword>
<dbReference type="AlphaFoldDB" id="A0A0X1U8R4"/>
<sequence length="158" mass="16949">MSGNNIFRKSSLERVSSPEQLNEYIKVSRPSVWLILGAVIILLIGVCVWGVFGTLTSTKHGVMVVQGNKADCYVSVEEAKAITPGMEVKVVSSVGTITAVASAPMEITDDFDAYALYLSGLKMGDWVVLMNVDISVPDGAYMAVIITESISPISFVLN</sequence>
<dbReference type="Proteomes" id="UP000068026">
    <property type="component" value="Chromosome"/>
</dbReference>
<dbReference type="Proteomes" id="UP000184204">
    <property type="component" value="Unassembled WGS sequence"/>
</dbReference>
<keyword evidence="1" id="KW-0472">Membrane</keyword>
<evidence type="ECO:0000313" key="3">
    <source>
        <dbReference type="EMBL" id="SHE96934.1"/>
    </source>
</evidence>
<feature type="transmembrane region" description="Helical" evidence="1">
    <location>
        <begin position="32"/>
        <end position="52"/>
    </location>
</feature>
<proteinExistence type="predicted"/>
<evidence type="ECO:0000313" key="4">
    <source>
        <dbReference type="Proteomes" id="UP000068026"/>
    </source>
</evidence>
<dbReference type="EMBL" id="FQUA01000012">
    <property type="protein sequence ID" value="SHE96934.1"/>
    <property type="molecule type" value="Genomic_DNA"/>
</dbReference>
<keyword evidence="4" id="KW-1185">Reference proteome</keyword>
<accession>A0A0X1U8R4</accession>
<organism evidence="3 5">
    <name type="scientific">Anaerotignum propionicum DSM 1682</name>
    <dbReference type="NCBI Taxonomy" id="991789"/>
    <lineage>
        <taxon>Bacteria</taxon>
        <taxon>Bacillati</taxon>
        <taxon>Bacillota</taxon>
        <taxon>Clostridia</taxon>
        <taxon>Lachnospirales</taxon>
        <taxon>Anaerotignaceae</taxon>
        <taxon>Anaerotignum</taxon>
    </lineage>
</organism>
<protein>
    <recommendedName>
        <fullName evidence="6">NHLM bacteriocin system secretion protein</fullName>
    </recommendedName>
</protein>